<comment type="caution">
    <text evidence="16">The sequence shown here is derived from an EMBL/GenBank/DDBJ whole genome shotgun (WGS) entry which is preliminary data.</text>
</comment>
<evidence type="ECO:0000256" key="9">
    <source>
        <dbReference type="ARBA" id="ARBA00023002"/>
    </source>
</evidence>
<evidence type="ECO:0000256" key="5">
    <source>
        <dbReference type="ARBA" id="ARBA00016406"/>
    </source>
</evidence>
<dbReference type="GO" id="GO:0047091">
    <property type="term" value="F:L-lysine 6-monooxygenase (NADPH) activity"/>
    <property type="evidence" value="ECO:0007669"/>
    <property type="project" value="UniProtKB-EC"/>
</dbReference>
<reference evidence="16 17" key="1">
    <citation type="submission" date="2019-11" db="EMBL/GenBank/DDBJ databases">
        <title>Draft genome of Amycolatopsis RM579.</title>
        <authorList>
            <person name="Duangmal K."/>
            <person name="Mingma R."/>
        </authorList>
    </citation>
    <scope>NUCLEOTIDE SEQUENCE [LARGE SCALE GENOMIC DNA]</scope>
    <source>
        <strain evidence="16 17">RM579</strain>
    </source>
</reference>
<keyword evidence="8" id="KW-0521">NADP</keyword>
<evidence type="ECO:0000256" key="10">
    <source>
        <dbReference type="ARBA" id="ARBA00023033"/>
    </source>
</evidence>
<dbReference type="OrthoDB" id="7527071at2"/>
<evidence type="ECO:0000313" key="16">
    <source>
        <dbReference type="EMBL" id="MTD52389.1"/>
    </source>
</evidence>
<sequence>MADYDADVIGIGFGPSNIALAIALEELYPDTKALFLEIRGNPGWQAGMLLSGSDIQHNPIRDLVTLRNPRSRFSFINYLHEENRLVPFLNLGLPFPLRKDYARYVSWAAAQFPDRVQYGATVTAVRVIGDLAEVELASGQRLRARSVVVAPGRPPNIPAPFRGTADPRIFHYTRFLDYLTEFEGNPAPRIAVVGGSQAAAELVLDISARFPEGHVHNVVRGFGYRQKDLSPFHGEVYFPEFVDYYYSSSDETKHDLDRQLRYTNYSAADLDVLDALNARLYEQGLDGHDQIELHRNTEVARVRPGPAGVTLALTQRHRGTTTEITVDAVALATGFTDLTDEHGSHFLPQMLEPIRPRVDRTPSGRASIGRDYRVLAAPADSLPPIHLNGVCETTHGLGDAGSFSLVSLRAAAIADSLSKSLAA</sequence>
<dbReference type="PANTHER" id="PTHR42802:SF1">
    <property type="entry name" value="L-ORNITHINE N(5)-MONOOXYGENASE"/>
    <property type="match status" value="1"/>
</dbReference>
<dbReference type="Gene3D" id="3.50.50.60">
    <property type="entry name" value="FAD/NAD(P)-binding domain"/>
    <property type="match status" value="1"/>
</dbReference>
<dbReference type="EC" id="1.14.13.59" evidence="4"/>
<dbReference type="Pfam" id="PF13434">
    <property type="entry name" value="Lys_Orn_oxgnase"/>
    <property type="match status" value="1"/>
</dbReference>
<name>A0A6N7YVP2_9PSEU</name>
<evidence type="ECO:0000256" key="1">
    <source>
        <dbReference type="ARBA" id="ARBA00001974"/>
    </source>
</evidence>
<dbReference type="EMBL" id="WMBA01000001">
    <property type="protein sequence ID" value="MTD52389.1"/>
    <property type="molecule type" value="Genomic_DNA"/>
</dbReference>
<evidence type="ECO:0000256" key="6">
    <source>
        <dbReference type="ARBA" id="ARBA00022630"/>
    </source>
</evidence>
<dbReference type="RefSeq" id="WP_154754662.1">
    <property type="nucleotide sequence ID" value="NZ_WMBA01000001.1"/>
</dbReference>
<keyword evidence="10 16" id="KW-0503">Monooxygenase</keyword>
<dbReference type="PANTHER" id="PTHR42802">
    <property type="entry name" value="MONOOXYGENASE"/>
    <property type="match status" value="1"/>
</dbReference>
<accession>A0A6N7YVP2</accession>
<evidence type="ECO:0000256" key="4">
    <source>
        <dbReference type="ARBA" id="ARBA00013076"/>
    </source>
</evidence>
<keyword evidence="9" id="KW-0560">Oxidoreductase</keyword>
<protein>
    <recommendedName>
        <fullName evidence="5">L-lysine N6-monooxygenase MbtG</fullName>
        <ecNumber evidence="4">1.14.13.59</ecNumber>
    </recommendedName>
    <alternativeName>
        <fullName evidence="14">Lysine 6-N-hydroxylase</fullName>
    </alternativeName>
    <alternativeName>
        <fullName evidence="13">Lysine N6-hydroxylase</fullName>
    </alternativeName>
    <alternativeName>
        <fullName evidence="11">Lysine-N-oxygenase</fullName>
    </alternativeName>
    <alternativeName>
        <fullName evidence="12">Mycobactin synthase protein G</fullName>
    </alternativeName>
</protein>
<proteinExistence type="inferred from homology"/>
<dbReference type="GO" id="GO:0006879">
    <property type="term" value="P:intracellular iron ion homeostasis"/>
    <property type="evidence" value="ECO:0007669"/>
    <property type="project" value="TreeGrafter"/>
</dbReference>
<dbReference type="SUPFAM" id="SSF51905">
    <property type="entry name" value="FAD/NAD(P)-binding domain"/>
    <property type="match status" value="2"/>
</dbReference>
<evidence type="ECO:0000256" key="8">
    <source>
        <dbReference type="ARBA" id="ARBA00022857"/>
    </source>
</evidence>
<evidence type="ECO:0000256" key="15">
    <source>
        <dbReference type="ARBA" id="ARBA00048407"/>
    </source>
</evidence>
<gene>
    <name evidence="16" type="ORF">GKO32_00075</name>
</gene>
<keyword evidence="7" id="KW-0274">FAD</keyword>
<dbReference type="Proteomes" id="UP000440096">
    <property type="component" value="Unassembled WGS sequence"/>
</dbReference>
<evidence type="ECO:0000256" key="14">
    <source>
        <dbReference type="ARBA" id="ARBA00032738"/>
    </source>
</evidence>
<comment type="similarity">
    <text evidence="3">Belongs to the lysine N(6)-hydroxylase/L-ornithine N(5)-oxygenase family.</text>
</comment>
<keyword evidence="17" id="KW-1185">Reference proteome</keyword>
<keyword evidence="6" id="KW-0285">Flavoprotein</keyword>
<comment type="pathway">
    <text evidence="2">Siderophore biosynthesis.</text>
</comment>
<dbReference type="InterPro" id="IPR025700">
    <property type="entry name" value="Lys/Orn_oxygenase"/>
</dbReference>
<evidence type="ECO:0000256" key="7">
    <source>
        <dbReference type="ARBA" id="ARBA00022827"/>
    </source>
</evidence>
<evidence type="ECO:0000313" key="17">
    <source>
        <dbReference type="Proteomes" id="UP000440096"/>
    </source>
</evidence>
<evidence type="ECO:0000256" key="2">
    <source>
        <dbReference type="ARBA" id="ARBA00004924"/>
    </source>
</evidence>
<evidence type="ECO:0000256" key="13">
    <source>
        <dbReference type="ARBA" id="ARBA00032493"/>
    </source>
</evidence>
<comment type="cofactor">
    <cofactor evidence="1">
        <name>FAD</name>
        <dbReference type="ChEBI" id="CHEBI:57692"/>
    </cofactor>
</comment>
<evidence type="ECO:0000256" key="12">
    <source>
        <dbReference type="ARBA" id="ARBA00031158"/>
    </source>
</evidence>
<comment type="catalytic activity">
    <reaction evidence="15">
        <text>L-lysine + NADPH + O2 = N(6)-hydroxy-L-lysine + NADP(+) + H2O</text>
        <dbReference type="Rhea" id="RHEA:23228"/>
        <dbReference type="ChEBI" id="CHEBI:15377"/>
        <dbReference type="ChEBI" id="CHEBI:15379"/>
        <dbReference type="ChEBI" id="CHEBI:32551"/>
        <dbReference type="ChEBI" id="CHEBI:57783"/>
        <dbReference type="ChEBI" id="CHEBI:57820"/>
        <dbReference type="ChEBI" id="CHEBI:58349"/>
        <dbReference type="EC" id="1.14.13.59"/>
    </reaction>
</comment>
<evidence type="ECO:0000256" key="3">
    <source>
        <dbReference type="ARBA" id="ARBA00007588"/>
    </source>
</evidence>
<evidence type="ECO:0000256" key="11">
    <source>
        <dbReference type="ARBA" id="ARBA00029939"/>
    </source>
</evidence>
<dbReference type="AlphaFoldDB" id="A0A6N7YVP2"/>
<dbReference type="InterPro" id="IPR036188">
    <property type="entry name" value="FAD/NAD-bd_sf"/>
</dbReference>
<organism evidence="16 17">
    <name type="scientific">Amycolatopsis pithecellobii</name>
    <dbReference type="NCBI Taxonomy" id="664692"/>
    <lineage>
        <taxon>Bacteria</taxon>
        <taxon>Bacillati</taxon>
        <taxon>Actinomycetota</taxon>
        <taxon>Actinomycetes</taxon>
        <taxon>Pseudonocardiales</taxon>
        <taxon>Pseudonocardiaceae</taxon>
        <taxon>Amycolatopsis</taxon>
    </lineage>
</organism>